<dbReference type="RefSeq" id="WP_045054588.1">
    <property type="nucleotide sequence ID" value="NZ_CAWMDP010000042.1"/>
</dbReference>
<sequence length="276" mass="31027">MPNQIESNTVEGSSSKNIEALCPRRTLLLSEPTIRWNEVPEANYYIVRLLKGSEIYWQQQVSETEIVYPSNPPLEPGVIYSLAIESDNNFESASVLDTELKFKLLDSTSVQKVETRTKQTKELKLAPEVEAFVLTNLYLEYGLNAEAIETLEKLISAGTQSFAVYRTLSKLYRHIGLNLLSEERSKTALELEPAIDATELKILEQEVTKVLEQQFDSNIITEQEANISEQQGINKEVLVESREFLFCAVGQRCSSGGKQGVWSLSPILGCYCHIQG</sequence>
<reference evidence="1 2" key="1">
    <citation type="submission" date="2015-02" db="EMBL/GenBank/DDBJ databases">
        <title>Draft genome of a novel marine cyanobacterium (Chroococcales) isolated from South Atlantic Ocean.</title>
        <authorList>
            <person name="Rigonato J."/>
            <person name="Alvarenga D.O."/>
            <person name="Branco L.H."/>
            <person name="Varani A.M."/>
            <person name="Brandini F.P."/>
            <person name="Fiore M.F."/>
        </authorList>
    </citation>
    <scope>NUCLEOTIDE SEQUENCE [LARGE SCALE GENOMIC DNA]</scope>
    <source>
        <strain evidence="1 2">CENA595</strain>
    </source>
</reference>
<dbReference type="EMBL" id="JYON01000009">
    <property type="protein sequence ID" value="KJH71785.1"/>
    <property type="molecule type" value="Genomic_DNA"/>
</dbReference>
<name>A0A0D8ZSS3_9CYAN</name>
<accession>A0A0D8ZSS3</accession>
<organism evidence="1 2">
    <name type="scientific">Aliterella atlantica CENA595</name>
    <dbReference type="NCBI Taxonomy" id="1618023"/>
    <lineage>
        <taxon>Bacteria</taxon>
        <taxon>Bacillati</taxon>
        <taxon>Cyanobacteriota</taxon>
        <taxon>Cyanophyceae</taxon>
        <taxon>Chroococcidiopsidales</taxon>
        <taxon>Aliterellaceae</taxon>
        <taxon>Aliterella</taxon>
    </lineage>
</organism>
<evidence type="ECO:0000313" key="2">
    <source>
        <dbReference type="Proteomes" id="UP000032452"/>
    </source>
</evidence>
<comment type="caution">
    <text evidence="1">The sequence shown here is derived from an EMBL/GenBank/DDBJ whole genome shotgun (WGS) entry which is preliminary data.</text>
</comment>
<dbReference type="AlphaFoldDB" id="A0A0D8ZSS3"/>
<keyword evidence="2" id="KW-1185">Reference proteome</keyword>
<dbReference type="STRING" id="1618023.UH38_10365"/>
<dbReference type="OrthoDB" id="459662at2"/>
<evidence type="ECO:0000313" key="1">
    <source>
        <dbReference type="EMBL" id="KJH71785.1"/>
    </source>
</evidence>
<gene>
    <name evidence="1" type="ORF">UH38_10365</name>
</gene>
<protein>
    <submittedName>
        <fullName evidence="1">Uncharacterized protein</fullName>
    </submittedName>
</protein>
<proteinExistence type="predicted"/>
<dbReference type="Proteomes" id="UP000032452">
    <property type="component" value="Unassembled WGS sequence"/>
</dbReference>